<organism evidence="1 2">
    <name type="scientific">Cecembia calidifontis</name>
    <dbReference type="NCBI Taxonomy" id="1187080"/>
    <lineage>
        <taxon>Bacteria</taxon>
        <taxon>Pseudomonadati</taxon>
        <taxon>Bacteroidota</taxon>
        <taxon>Cytophagia</taxon>
        <taxon>Cytophagales</taxon>
        <taxon>Cyclobacteriaceae</taxon>
        <taxon>Cecembia</taxon>
    </lineage>
</organism>
<dbReference type="AlphaFoldDB" id="A0A4Q7P8K3"/>
<name>A0A4Q7P8K3_9BACT</name>
<reference evidence="1 2" key="1">
    <citation type="submission" date="2019-02" db="EMBL/GenBank/DDBJ databases">
        <title>Genomic Encyclopedia of Archaeal and Bacterial Type Strains, Phase II (KMG-II): from individual species to whole genera.</title>
        <authorList>
            <person name="Goeker M."/>
        </authorList>
    </citation>
    <scope>NUCLEOTIDE SEQUENCE [LARGE SCALE GENOMIC DNA]</scope>
    <source>
        <strain evidence="1 2">DSM 21411</strain>
    </source>
</reference>
<dbReference type="RefSeq" id="WP_130275386.1">
    <property type="nucleotide sequence ID" value="NZ_SGXG01000001.1"/>
</dbReference>
<sequence length="206" mass="23415">MKNSNFIIAILVIFCFSCSQLDLDKTIDQKIEILPEGVVSFSQIDRNDPKVERALLSLNKKLDINHSRLNFNNIVNISHFQYENGLESIVFSFSDEIDRVYGQIINPINGEEKEFIIADFDYENAYNGRPSITFSSINSELKYIYSPFPVNYHNSRINSWGSCMKDAIDKLYDDWEDDPIGTFGCWATGVSCLYGGAIACGIKSLF</sequence>
<evidence type="ECO:0000313" key="2">
    <source>
        <dbReference type="Proteomes" id="UP000292209"/>
    </source>
</evidence>
<dbReference type="EMBL" id="SGXG01000001">
    <property type="protein sequence ID" value="RZS96451.1"/>
    <property type="molecule type" value="Genomic_DNA"/>
</dbReference>
<accession>A0A4Q7P8K3</accession>
<gene>
    <name evidence="1" type="ORF">BC751_2022</name>
</gene>
<proteinExistence type="predicted"/>
<protein>
    <submittedName>
        <fullName evidence="1">Uncharacterized protein</fullName>
    </submittedName>
</protein>
<comment type="caution">
    <text evidence="1">The sequence shown here is derived from an EMBL/GenBank/DDBJ whole genome shotgun (WGS) entry which is preliminary data.</text>
</comment>
<evidence type="ECO:0000313" key="1">
    <source>
        <dbReference type="EMBL" id="RZS96451.1"/>
    </source>
</evidence>
<keyword evidence="2" id="KW-1185">Reference proteome</keyword>
<dbReference type="OrthoDB" id="9996657at2"/>
<dbReference type="Proteomes" id="UP000292209">
    <property type="component" value="Unassembled WGS sequence"/>
</dbReference>